<proteinExistence type="predicted"/>
<dbReference type="EMBL" id="JBHTBF010000002">
    <property type="protein sequence ID" value="MFC7317647.1"/>
    <property type="molecule type" value="Genomic_DNA"/>
</dbReference>
<organism evidence="1 2">
    <name type="scientific">Halomarina halobia</name>
    <dbReference type="NCBI Taxonomy" id="3033386"/>
    <lineage>
        <taxon>Archaea</taxon>
        <taxon>Methanobacteriati</taxon>
        <taxon>Methanobacteriota</taxon>
        <taxon>Stenosarchaea group</taxon>
        <taxon>Halobacteria</taxon>
        <taxon>Halobacteriales</taxon>
        <taxon>Natronomonadaceae</taxon>
        <taxon>Halomarina</taxon>
    </lineage>
</organism>
<dbReference type="PROSITE" id="PS51257">
    <property type="entry name" value="PROKAR_LIPOPROTEIN"/>
    <property type="match status" value="1"/>
</dbReference>
<accession>A0ABD6ABM9</accession>
<comment type="caution">
    <text evidence="1">The sequence shown here is derived from an EMBL/GenBank/DDBJ whole genome shotgun (WGS) entry which is preliminary data.</text>
</comment>
<dbReference type="AlphaFoldDB" id="A0ABD6ABM9"/>
<gene>
    <name evidence="1" type="ORF">ACFQPE_12750</name>
</gene>
<evidence type="ECO:0000313" key="1">
    <source>
        <dbReference type="EMBL" id="MFC7317647.1"/>
    </source>
</evidence>
<evidence type="ECO:0000313" key="2">
    <source>
        <dbReference type="Proteomes" id="UP001596547"/>
    </source>
</evidence>
<dbReference type="Pfam" id="PF24381">
    <property type="entry name" value="DUF7537"/>
    <property type="match status" value="1"/>
</dbReference>
<sequence>MVRTMARVLAALVLLLAGCSGLSTVPGANETNASAEPAGNGTTATLDGGADGTAVVGIDDGRLTNASALIDAHVEALAGSGYAYAATVESRPTEGNATHSNTVRWEVRVGADGSAYELYDRSGGLSRDQYTETWRNDTVSVEYSVRSTPFGNDTGIYRASEPSGALGANYSANLAPTFLRAGEYVVAGRHGNGSLTLAANGTRDGTVDGHAVSSFDGRALVDAEGRVRSLSVTLSVADPEITQEYRYRLTDVGDVSVSRPDWFDTALERAVIVEAIMRDDYVAVTNTGRSTVDAGTRVFLWEGASGADARLDAPIAPGETVYLYRPAGETGAVEVSRTPPSGAVATLDGSYRVELTDGAYDPLAEVRVG</sequence>
<dbReference type="InterPro" id="IPR055959">
    <property type="entry name" value="DUF7537"/>
</dbReference>
<dbReference type="RefSeq" id="WP_276303109.1">
    <property type="nucleotide sequence ID" value="NZ_CP119992.1"/>
</dbReference>
<keyword evidence="2" id="KW-1185">Reference proteome</keyword>
<dbReference type="GeneID" id="79315672"/>
<dbReference type="Proteomes" id="UP001596547">
    <property type="component" value="Unassembled WGS sequence"/>
</dbReference>
<name>A0ABD6ABM9_9EURY</name>
<reference evidence="1 2" key="1">
    <citation type="journal article" date="2019" name="Int. J. Syst. Evol. Microbiol.">
        <title>The Global Catalogue of Microorganisms (GCM) 10K type strain sequencing project: providing services to taxonomists for standard genome sequencing and annotation.</title>
        <authorList>
            <consortium name="The Broad Institute Genomics Platform"/>
            <consortium name="The Broad Institute Genome Sequencing Center for Infectious Disease"/>
            <person name="Wu L."/>
            <person name="Ma J."/>
        </authorList>
    </citation>
    <scope>NUCLEOTIDE SEQUENCE [LARGE SCALE GENOMIC DNA]</scope>
    <source>
        <strain evidence="1 2">PSR21</strain>
    </source>
</reference>
<protein>
    <submittedName>
        <fullName evidence="1">Uncharacterized protein</fullName>
    </submittedName>
</protein>